<evidence type="ECO:0000259" key="3">
    <source>
        <dbReference type="Pfam" id="PF08501"/>
    </source>
</evidence>
<keyword evidence="5" id="KW-1185">Reference proteome</keyword>
<dbReference type="GO" id="GO:0004764">
    <property type="term" value="F:shikimate 3-dehydrogenase (NADP+) activity"/>
    <property type="evidence" value="ECO:0007669"/>
    <property type="project" value="UniProtKB-EC"/>
</dbReference>
<organism evidence="4 5">
    <name type="scientific">Streptomyces johnsoniae</name>
    <dbReference type="NCBI Taxonomy" id="3075532"/>
    <lineage>
        <taxon>Bacteria</taxon>
        <taxon>Bacillati</taxon>
        <taxon>Actinomycetota</taxon>
        <taxon>Actinomycetes</taxon>
        <taxon>Kitasatosporales</taxon>
        <taxon>Streptomycetaceae</taxon>
        <taxon>Streptomyces</taxon>
    </lineage>
</organism>
<keyword evidence="2" id="KW-0057">Aromatic amino acid biosynthesis</keyword>
<dbReference type="PANTHER" id="PTHR21089">
    <property type="entry name" value="SHIKIMATE DEHYDROGENASE"/>
    <property type="match status" value="1"/>
</dbReference>
<dbReference type="InterPro" id="IPR036291">
    <property type="entry name" value="NAD(P)-bd_dom_sf"/>
</dbReference>
<comment type="pathway">
    <text evidence="1">Metabolic intermediate biosynthesis; chorismate biosynthesis; chorismate from D-erythrose 4-phosphate and phosphoenolpyruvate: step 4/7.</text>
</comment>
<accession>A0ABU2S9G7</accession>
<dbReference type="Gene3D" id="3.40.50.10860">
    <property type="entry name" value="Leucine Dehydrogenase, chain A, domain 1"/>
    <property type="match status" value="1"/>
</dbReference>
<name>A0ABU2S9G7_9ACTN</name>
<dbReference type="PANTHER" id="PTHR21089:SF1">
    <property type="entry name" value="BIFUNCTIONAL 3-DEHYDROQUINATE DEHYDRATASE_SHIKIMATE DEHYDROGENASE, CHLOROPLASTIC"/>
    <property type="match status" value="1"/>
</dbReference>
<gene>
    <name evidence="4" type="ORF">RM779_23980</name>
</gene>
<feature type="domain" description="Shikimate dehydrogenase substrate binding N-terminal" evidence="3">
    <location>
        <begin position="6"/>
        <end position="87"/>
    </location>
</feature>
<evidence type="ECO:0000313" key="5">
    <source>
        <dbReference type="Proteomes" id="UP001183615"/>
    </source>
</evidence>
<keyword evidence="4" id="KW-0560">Oxidoreductase</keyword>
<dbReference type="InterPro" id="IPR046346">
    <property type="entry name" value="Aminoacid_DH-like_N_sf"/>
</dbReference>
<dbReference type="NCBIfam" id="NF001311">
    <property type="entry name" value="PRK00258.1-3"/>
    <property type="match status" value="1"/>
</dbReference>
<dbReference type="RefSeq" id="WP_311619811.1">
    <property type="nucleotide sequence ID" value="NZ_JAVREV010000014.1"/>
</dbReference>
<evidence type="ECO:0000256" key="1">
    <source>
        <dbReference type="ARBA" id="ARBA00004871"/>
    </source>
</evidence>
<dbReference type="SUPFAM" id="SSF51735">
    <property type="entry name" value="NAD(P)-binding Rossmann-fold domains"/>
    <property type="match status" value="1"/>
</dbReference>
<reference evidence="5" key="1">
    <citation type="submission" date="2023-07" db="EMBL/GenBank/DDBJ databases">
        <title>30 novel species of actinomycetes from the DSMZ collection.</title>
        <authorList>
            <person name="Nouioui I."/>
        </authorList>
    </citation>
    <scope>NUCLEOTIDE SEQUENCE [LARGE SCALE GENOMIC DNA]</scope>
    <source>
        <strain evidence="5">DSM 41886</strain>
    </source>
</reference>
<proteinExistence type="predicted"/>
<dbReference type="InterPro" id="IPR022893">
    <property type="entry name" value="Shikimate_DH_fam"/>
</dbReference>
<dbReference type="InterPro" id="IPR013708">
    <property type="entry name" value="Shikimate_DH-bd_N"/>
</dbReference>
<dbReference type="SUPFAM" id="SSF53223">
    <property type="entry name" value="Aminoacid dehydrogenase-like, N-terminal domain"/>
    <property type="match status" value="1"/>
</dbReference>
<dbReference type="Pfam" id="PF08501">
    <property type="entry name" value="Shikimate_dh_N"/>
    <property type="match status" value="1"/>
</dbReference>
<dbReference type="CDD" id="cd01065">
    <property type="entry name" value="NAD_bind_Shikimate_DH"/>
    <property type="match status" value="1"/>
</dbReference>
<dbReference type="Gene3D" id="3.40.50.720">
    <property type="entry name" value="NAD(P)-binding Rossmann-like Domain"/>
    <property type="match status" value="1"/>
</dbReference>
<protein>
    <submittedName>
        <fullName evidence="4">Shikimate dehydrogenase</fullName>
        <ecNumber evidence="4">1.1.1.25</ecNumber>
    </submittedName>
</protein>
<evidence type="ECO:0000256" key="2">
    <source>
        <dbReference type="ARBA" id="ARBA00023141"/>
    </source>
</evidence>
<dbReference type="EC" id="1.1.1.25" evidence="4"/>
<sequence>MTRLALLGSPVDGALSPVLHRAAYAAMGLPWTYHAIECQPQDLPRFLGALDGSWRGFSLTMPLKRTVVPLLDEASETVMRIGVANTVVVTPSGRLLGENTDLHGMMQALREADMTTATTVTVLGAGATACTALAAGRELGCDHVVVIARDTGRASSLLGPTAERIGINISIKPWTAAVHHLAVDLVVSALPPHATDALAALWPRGTGTLMDVVYRPWPSRFAHAAQEAGRSIVGGLPMLVHQAARQVIVQTGLSPAPVIEMLLASQREIQ</sequence>
<comment type="caution">
    <text evidence="4">The sequence shown here is derived from an EMBL/GenBank/DDBJ whole genome shotgun (WGS) entry which is preliminary data.</text>
</comment>
<evidence type="ECO:0000313" key="4">
    <source>
        <dbReference type="EMBL" id="MDT0445632.1"/>
    </source>
</evidence>
<dbReference type="EMBL" id="JAVREV010000014">
    <property type="protein sequence ID" value="MDT0445632.1"/>
    <property type="molecule type" value="Genomic_DNA"/>
</dbReference>
<keyword evidence="2" id="KW-0028">Amino-acid biosynthesis</keyword>
<dbReference type="Proteomes" id="UP001183615">
    <property type="component" value="Unassembled WGS sequence"/>
</dbReference>